<protein>
    <submittedName>
        <fullName evidence="2">Uncharacterized protein</fullName>
    </submittedName>
</protein>
<reference evidence="2" key="1">
    <citation type="submission" date="2020-08" db="EMBL/GenBank/DDBJ databases">
        <title>Genome sequencing and assembly of the red palm weevil Rhynchophorus ferrugineus.</title>
        <authorList>
            <person name="Dias G.B."/>
            <person name="Bergman C.M."/>
            <person name="Manee M."/>
        </authorList>
    </citation>
    <scope>NUCLEOTIDE SEQUENCE</scope>
    <source>
        <strain evidence="2">AA-2017</strain>
        <tissue evidence="2">Whole larva</tissue>
    </source>
</reference>
<feature type="region of interest" description="Disordered" evidence="1">
    <location>
        <begin position="30"/>
        <end position="62"/>
    </location>
</feature>
<gene>
    <name evidence="2" type="ORF">GWI33_002415</name>
</gene>
<keyword evidence="3" id="KW-1185">Reference proteome</keyword>
<proteinExistence type="predicted"/>
<name>A0A834IVG4_RHYFE</name>
<evidence type="ECO:0000313" key="2">
    <source>
        <dbReference type="EMBL" id="KAF7287030.1"/>
    </source>
</evidence>
<accession>A0A834IVG4</accession>
<evidence type="ECO:0000256" key="1">
    <source>
        <dbReference type="SAM" id="MobiDB-lite"/>
    </source>
</evidence>
<dbReference type="AlphaFoldDB" id="A0A834IVG4"/>
<comment type="caution">
    <text evidence="2">The sequence shown here is derived from an EMBL/GenBank/DDBJ whole genome shotgun (WGS) entry which is preliminary data.</text>
</comment>
<organism evidence="2 3">
    <name type="scientific">Rhynchophorus ferrugineus</name>
    <name type="common">Red palm weevil</name>
    <name type="synonym">Curculio ferrugineus</name>
    <dbReference type="NCBI Taxonomy" id="354439"/>
    <lineage>
        <taxon>Eukaryota</taxon>
        <taxon>Metazoa</taxon>
        <taxon>Ecdysozoa</taxon>
        <taxon>Arthropoda</taxon>
        <taxon>Hexapoda</taxon>
        <taxon>Insecta</taxon>
        <taxon>Pterygota</taxon>
        <taxon>Neoptera</taxon>
        <taxon>Endopterygota</taxon>
        <taxon>Coleoptera</taxon>
        <taxon>Polyphaga</taxon>
        <taxon>Cucujiformia</taxon>
        <taxon>Curculionidae</taxon>
        <taxon>Dryophthorinae</taxon>
        <taxon>Rhynchophorus</taxon>
    </lineage>
</organism>
<evidence type="ECO:0000313" key="3">
    <source>
        <dbReference type="Proteomes" id="UP000625711"/>
    </source>
</evidence>
<dbReference type="Proteomes" id="UP000625711">
    <property type="component" value="Unassembled WGS sequence"/>
</dbReference>
<feature type="compositionally biased region" description="Basic and acidic residues" evidence="1">
    <location>
        <begin position="44"/>
        <end position="54"/>
    </location>
</feature>
<sequence>MHLPPPTSPYIRVAARRPIARDTSWKVAATLETTPSDPPKLRTRKEAGDRRLKQNQEPNNPELCDKNILIGKNLSARSSFGFVFFSSLELFISRNPSDTVSDKPVAHSVLVDLKPKSGFRFGRPFVR</sequence>
<dbReference type="EMBL" id="JAACXV010000016">
    <property type="protein sequence ID" value="KAF7287030.1"/>
    <property type="molecule type" value="Genomic_DNA"/>
</dbReference>